<evidence type="ECO:0000313" key="3">
    <source>
        <dbReference type="Proteomes" id="UP001199044"/>
    </source>
</evidence>
<evidence type="ECO:0000313" key="2">
    <source>
        <dbReference type="EMBL" id="MCA2016055.1"/>
    </source>
</evidence>
<organism evidence="2 3">
    <name type="scientific">Vibrio tritonius</name>
    <dbReference type="NCBI Taxonomy" id="1435069"/>
    <lineage>
        <taxon>Bacteria</taxon>
        <taxon>Pseudomonadati</taxon>
        <taxon>Pseudomonadota</taxon>
        <taxon>Gammaproteobacteria</taxon>
        <taxon>Vibrionales</taxon>
        <taxon>Vibrionaceae</taxon>
        <taxon>Vibrio</taxon>
    </lineage>
</organism>
<gene>
    <name evidence="2" type="ORF">LDJ79_08030</name>
</gene>
<accession>A0ABS7YP83</accession>
<evidence type="ECO:0000256" key="1">
    <source>
        <dbReference type="SAM" id="Phobius"/>
    </source>
</evidence>
<comment type="caution">
    <text evidence="2">The sequence shown here is derived from an EMBL/GenBank/DDBJ whole genome shotgun (WGS) entry which is preliminary data.</text>
</comment>
<reference evidence="3" key="1">
    <citation type="submission" date="2023-07" db="EMBL/GenBank/DDBJ databases">
        <title>Molecular identification of indigenous halophilic bacteria isolated from red sea cost, biodegradation of synthetic dyes and assessment of degraded metabolite toxicity.</title>
        <authorList>
            <person name="Chaieb K."/>
            <person name="Altayb H.N."/>
        </authorList>
    </citation>
    <scope>NUCLEOTIDE SEQUENCE [LARGE SCALE GENOMIC DNA]</scope>
    <source>
        <strain evidence="3">K20</strain>
    </source>
</reference>
<feature type="transmembrane region" description="Helical" evidence="1">
    <location>
        <begin position="6"/>
        <end position="29"/>
    </location>
</feature>
<dbReference type="RefSeq" id="WP_225250203.1">
    <property type="nucleotide sequence ID" value="NZ_JAIWIU010000044.1"/>
</dbReference>
<dbReference type="Proteomes" id="UP001199044">
    <property type="component" value="Unassembled WGS sequence"/>
</dbReference>
<keyword evidence="1" id="KW-0812">Transmembrane</keyword>
<name>A0ABS7YP83_9VIBR</name>
<sequence length="117" mass="13547">MFELIVLTLGGYVFIWSIPGALIGVVLGLGDPQRIIRIDNLLTKDVNKLHSNYQCMMSYSIISRFLRYCVAYPFIRHRAKNSSIKFKIFMWFNALGFWSWIGVFFCMLLDKGLGIIN</sequence>
<protein>
    <submittedName>
        <fullName evidence="2">Uncharacterized protein</fullName>
    </submittedName>
</protein>
<keyword evidence="3" id="KW-1185">Reference proteome</keyword>
<keyword evidence="1" id="KW-0472">Membrane</keyword>
<proteinExistence type="predicted"/>
<feature type="transmembrane region" description="Helical" evidence="1">
    <location>
        <begin position="88"/>
        <end position="110"/>
    </location>
</feature>
<dbReference type="EMBL" id="JAIWIU010000044">
    <property type="protein sequence ID" value="MCA2016055.1"/>
    <property type="molecule type" value="Genomic_DNA"/>
</dbReference>
<keyword evidence="1" id="KW-1133">Transmembrane helix</keyword>